<dbReference type="GO" id="GO:0046983">
    <property type="term" value="F:protein dimerization activity"/>
    <property type="evidence" value="ECO:0007669"/>
    <property type="project" value="InterPro"/>
</dbReference>
<dbReference type="PANTHER" id="PTHR45749">
    <property type="match status" value="1"/>
</dbReference>
<dbReference type="InterPro" id="IPR025398">
    <property type="entry name" value="DUF4371"/>
</dbReference>
<dbReference type="Pfam" id="PF05699">
    <property type="entry name" value="Dimer_Tnp_hAT"/>
    <property type="match status" value="1"/>
</dbReference>
<feature type="domain" description="HAT C-terminal dimerisation" evidence="2">
    <location>
        <begin position="570"/>
        <end position="654"/>
    </location>
</feature>
<evidence type="ECO:0000259" key="3">
    <source>
        <dbReference type="Pfam" id="PF14291"/>
    </source>
</evidence>
<evidence type="ECO:0000313" key="4">
    <source>
        <dbReference type="EMBL" id="OAP07765.1"/>
    </source>
</evidence>
<proteinExistence type="predicted"/>
<feature type="region of interest" description="Disordered" evidence="1">
    <location>
        <begin position="38"/>
        <end position="67"/>
    </location>
</feature>
<dbReference type="InterPro" id="IPR012337">
    <property type="entry name" value="RNaseH-like_sf"/>
</dbReference>
<accession>A0A178VRJ2</accession>
<feature type="region of interest" description="Disordered" evidence="1">
    <location>
        <begin position="1"/>
        <end position="23"/>
    </location>
</feature>
<name>A0A178VRJ2_ARATH</name>
<feature type="domain" description="DUF4371" evidence="3">
    <location>
        <begin position="103"/>
        <end position="340"/>
    </location>
</feature>
<dbReference type="AlphaFoldDB" id="A0A178VRJ2"/>
<evidence type="ECO:0000313" key="5">
    <source>
        <dbReference type="Proteomes" id="UP000078284"/>
    </source>
</evidence>
<dbReference type="ExpressionAtlas" id="A0A178VRJ2">
    <property type="expression patterns" value="differential"/>
</dbReference>
<dbReference type="EMBL" id="LUHQ01000002">
    <property type="protein sequence ID" value="OAP07765.1"/>
    <property type="molecule type" value="Genomic_DNA"/>
</dbReference>
<dbReference type="InterPro" id="IPR008906">
    <property type="entry name" value="HATC_C_dom"/>
</dbReference>
<sequence>MPPLGIKKEPHGCDKRKLQKRREELVRSEANSLLRYMKKPENPTISEIINSDGNNNQQEQADEVDPENKVDNLDEVVQVDENEFENKQQEQAEVVFEKKKTTSGYNDWRNLSKRLKEHEGSHDHIICMTRWTELESRLQNKTTIDKYVQQEINKEKIHWREVLVRIIALVKTLAKNNLAFKGENKKIGEDRNGNFLSFIEMIAEFDAVMREHIRKIGAGEIYSHYLSPKIQNELISMLAQDIRLMIMKTIRASKYFSIILDCTPDISHKEQMTILIRCVDISSTPIKVEEFFLKFLEVNDKTGEGLFSTIQEVLIDMELEIDDVRGHGYDNGSNMKGKNKGVQRRLLEINPRAFYTPCGCHSPNLVLCDISSSSTKAVSFFGIIQRLYCLFSSSTNRWDIFKEMVKGLTLKSLSQTRWESHLESVKAIRFQTPEIRDALLYLAEKTDDPKTRKAMDIEAEFPVKKKKIIRRKKHFDEVSEKGDDHGNMELSTEEDFRINYFLTLIDQALISLESRFEQFQRYEQTFGFLFDLQKLTSANDENLMASCVNLESSLKHGEHSDIDGADLFMELKVLREVLPNEVTKPIEVLDFLKRVEGCYPNTWISFRILLTIPVSVASAERSFSKLKLIKNYLRSTMSQDRLNGLAILSIERAMLEKIDYATVMDDFAGKNASRIIFTK</sequence>
<feature type="compositionally biased region" description="Polar residues" evidence="1">
    <location>
        <begin position="43"/>
        <end position="59"/>
    </location>
</feature>
<dbReference type="Pfam" id="PF14291">
    <property type="entry name" value="DUF4371"/>
    <property type="match status" value="1"/>
</dbReference>
<reference evidence="5" key="1">
    <citation type="journal article" date="2016" name="Proc. Natl. Acad. Sci. U.S.A.">
        <title>Chromosome-level assembly of Arabidopsis thaliana Ler reveals the extent of translocation and inversion polymorphisms.</title>
        <authorList>
            <person name="Zapata L."/>
            <person name="Ding J."/>
            <person name="Willing E.M."/>
            <person name="Hartwig B."/>
            <person name="Bezdan D."/>
            <person name="Jiao W.B."/>
            <person name="Patel V."/>
            <person name="Velikkakam James G."/>
            <person name="Koornneef M."/>
            <person name="Ossowski S."/>
            <person name="Schneeberger K."/>
        </authorList>
    </citation>
    <scope>NUCLEOTIDE SEQUENCE [LARGE SCALE GENOMIC DNA]</scope>
    <source>
        <strain evidence="5">cv. Landsberg erecta</strain>
    </source>
</reference>
<dbReference type="SUPFAM" id="SSF53098">
    <property type="entry name" value="Ribonuclease H-like"/>
    <property type="match status" value="1"/>
</dbReference>
<evidence type="ECO:0000256" key="1">
    <source>
        <dbReference type="SAM" id="MobiDB-lite"/>
    </source>
</evidence>
<dbReference type="Proteomes" id="UP000078284">
    <property type="component" value="Chromosome 2"/>
</dbReference>
<protein>
    <submittedName>
        <fullName evidence="4">Uncharacterized protein</fullName>
    </submittedName>
</protein>
<comment type="caution">
    <text evidence="4">The sequence shown here is derived from an EMBL/GenBank/DDBJ whole genome shotgun (WGS) entry which is preliminary data.</text>
</comment>
<organism evidence="4 5">
    <name type="scientific">Arabidopsis thaliana</name>
    <name type="common">Mouse-ear cress</name>
    <dbReference type="NCBI Taxonomy" id="3702"/>
    <lineage>
        <taxon>Eukaryota</taxon>
        <taxon>Viridiplantae</taxon>
        <taxon>Streptophyta</taxon>
        <taxon>Embryophyta</taxon>
        <taxon>Tracheophyta</taxon>
        <taxon>Spermatophyta</taxon>
        <taxon>Magnoliopsida</taxon>
        <taxon>eudicotyledons</taxon>
        <taxon>Gunneridae</taxon>
        <taxon>Pentapetalae</taxon>
        <taxon>rosids</taxon>
        <taxon>malvids</taxon>
        <taxon>Brassicales</taxon>
        <taxon>Brassicaceae</taxon>
        <taxon>Camelineae</taxon>
        <taxon>Arabidopsis</taxon>
    </lineage>
</organism>
<gene>
    <name evidence="4" type="ordered locus">AXX17_At2g05420</name>
</gene>
<evidence type="ECO:0000259" key="2">
    <source>
        <dbReference type="Pfam" id="PF05699"/>
    </source>
</evidence>
<dbReference type="PANTHER" id="PTHR45749:SF35">
    <property type="entry name" value="AC-LIKE TRANSPOSASE-RELATED"/>
    <property type="match status" value="1"/>
</dbReference>